<gene>
    <name evidence="1" type="ORF">F7D14_20035</name>
</gene>
<keyword evidence="1" id="KW-0614">Plasmid</keyword>
<dbReference type="GO" id="GO:0110001">
    <property type="term" value="C:toxin-antitoxin complex"/>
    <property type="evidence" value="ECO:0007669"/>
    <property type="project" value="InterPro"/>
</dbReference>
<organism evidence="1 2">
    <name type="scientific">Methylocystis parvus</name>
    <dbReference type="NCBI Taxonomy" id="134"/>
    <lineage>
        <taxon>Bacteria</taxon>
        <taxon>Pseudomonadati</taxon>
        <taxon>Pseudomonadota</taxon>
        <taxon>Alphaproteobacteria</taxon>
        <taxon>Hyphomicrobiales</taxon>
        <taxon>Methylocystaceae</taxon>
        <taxon>Methylocystis</taxon>
    </lineage>
</organism>
<sequence length="98" mass="11201">MWGGERLVRRADAVERRMTPINSFDAEIFVDATNHETIGRDHPTVSNREDTLRAYGKASDAYAVFRKMLKKGNPPDDWETLVAAAKKESVRDRLGHMR</sequence>
<reference evidence="1 2" key="1">
    <citation type="submission" date="2019-09" db="EMBL/GenBank/DDBJ databases">
        <title>Isolation and complete genome sequencing of Methylocystis species.</title>
        <authorList>
            <person name="Rumah B.L."/>
            <person name="Stead C.E."/>
            <person name="Stevens B.C."/>
            <person name="Minton N.P."/>
            <person name="Grosse-Honebrink A."/>
            <person name="Zhang Y."/>
        </authorList>
    </citation>
    <scope>NUCLEOTIDE SEQUENCE [LARGE SCALE GENOMIC DNA]</scope>
    <source>
        <strain evidence="1 2">BRCS2</strain>
        <plasmid evidence="1 2">unnamed1</plasmid>
    </source>
</reference>
<protein>
    <submittedName>
        <fullName evidence="1">Type II toxin-antitoxin system YhaV family toxin</fullName>
    </submittedName>
</protein>
<proteinExistence type="predicted"/>
<dbReference type="Proteomes" id="UP000422569">
    <property type="component" value="Plasmid unnamed1"/>
</dbReference>
<name>A0A6B8M729_9HYPH</name>
<dbReference type="EMBL" id="CP044332">
    <property type="protein sequence ID" value="QGM99894.1"/>
    <property type="molecule type" value="Genomic_DNA"/>
</dbReference>
<dbReference type="InterPro" id="IPR021679">
    <property type="entry name" value="Toxin_endonuclease_YhaV"/>
</dbReference>
<dbReference type="AlphaFoldDB" id="A0A6B8M729"/>
<dbReference type="Pfam" id="PF11663">
    <property type="entry name" value="Toxin_YhaV"/>
    <property type="match status" value="1"/>
</dbReference>
<dbReference type="GeneID" id="42570813"/>
<evidence type="ECO:0000313" key="1">
    <source>
        <dbReference type="EMBL" id="QGM99894.1"/>
    </source>
</evidence>
<evidence type="ECO:0000313" key="2">
    <source>
        <dbReference type="Proteomes" id="UP000422569"/>
    </source>
</evidence>
<accession>A0A6B8M729</accession>
<dbReference type="GO" id="GO:0004540">
    <property type="term" value="F:RNA nuclease activity"/>
    <property type="evidence" value="ECO:0007669"/>
    <property type="project" value="InterPro"/>
</dbReference>
<dbReference type="RefSeq" id="WP_016921758.1">
    <property type="nucleotide sequence ID" value="NZ_CP044332.1"/>
</dbReference>
<keyword evidence="2" id="KW-1185">Reference proteome</keyword>
<dbReference type="KEGG" id="mpar:F7D14_20035"/>
<geneLocation type="plasmid" evidence="1">
    <name>unnamed1</name>
</geneLocation>